<dbReference type="InterPro" id="IPR001024">
    <property type="entry name" value="PLAT/LH2_dom"/>
</dbReference>
<accession>A0ABP0FL36</accession>
<dbReference type="Pfam" id="PF01477">
    <property type="entry name" value="PLAT"/>
    <property type="match status" value="1"/>
</dbReference>
<feature type="domain" description="Lipoxygenase" evidence="7">
    <location>
        <begin position="128"/>
        <end position="635"/>
    </location>
</feature>
<evidence type="ECO:0000259" key="7">
    <source>
        <dbReference type="PROSITE" id="PS51393"/>
    </source>
</evidence>
<comment type="caution">
    <text evidence="8">The sequence shown here is derived from an EMBL/GenBank/DDBJ whole genome shotgun (WGS) entry which is preliminary data.</text>
</comment>
<dbReference type="Gene3D" id="1.20.245.10">
    <property type="entry name" value="Lipoxygenase-1, Domain 5"/>
    <property type="match status" value="3"/>
</dbReference>
<evidence type="ECO:0000256" key="3">
    <source>
        <dbReference type="ARBA" id="ARBA00023002"/>
    </source>
</evidence>
<evidence type="ECO:0000256" key="1">
    <source>
        <dbReference type="ARBA" id="ARBA00022723"/>
    </source>
</evidence>
<sequence length="635" mass="72177">MGRQKDQESPKIIYKITVQTSDAYHNAGTDSSVYVDLVGKDGTQSTGFLKLDNFLQKDFGKGKKQKFKVTAKDVGMPTIVRIKLASGLTTDEWCCDYITVTIAANGDKATFPVYNWFQKDMQVVRGEGVLPQKVTNRYIKDLRRKEIQNNKALYQWLPMPEPEDIGWGFPRYVNANSYQELPPLFKRNAVKEENMTGDKVASIAKLLVSKIQELPRQVKSLDAYNRFYKNHSLKRQTSNFLDGWDTDEGMGRQVLTGISPLMVSRCTSLPDYFNVTNEDVSKYLSKSLEEEMKAGKIYISDYKEALGGVERNVVKGKELYCPDAVGLFHVNDEGKFLPIAIQLVPGDRGYLFTPEDNNRWLLAKMYFRCSGTSEHEWVYHFLLTHILMEPFAVAFFRCLPLAHPVYKLLRPHLQTVSAINTDARDGLIGPNSLANQVMAIMEKFVGSVLRYYYKSDADICEDYELQNWAKDVTDQGLAWQDDNTRGMPTEITSIEQLIEICVTLMFSSSAQHAAVNFGQFETYKFAPNSPSNMRLPPPKKDDEVTDELVLQSLPSADSAITVVALTFTLSAFSPDEVYLGHYPDRLFCEQNVLTMMEQYREDLTAESEKIRKRNQGLHHPYTLLLPENVPNSIAI</sequence>
<dbReference type="PROSITE" id="PS51393">
    <property type="entry name" value="LIPOXYGENASE_3"/>
    <property type="match status" value="1"/>
</dbReference>
<evidence type="ECO:0000259" key="6">
    <source>
        <dbReference type="PROSITE" id="PS50095"/>
    </source>
</evidence>
<evidence type="ECO:0000256" key="4">
    <source>
        <dbReference type="ARBA" id="ARBA00023098"/>
    </source>
</evidence>
<dbReference type="PRINTS" id="PR00087">
    <property type="entry name" value="LIPOXYGENASE"/>
</dbReference>
<dbReference type="SUPFAM" id="SSF49723">
    <property type="entry name" value="Lipase/lipooxygenase domain (PLAT/LH2 domain)"/>
    <property type="match status" value="1"/>
</dbReference>
<evidence type="ECO:0000256" key="5">
    <source>
        <dbReference type="PROSITE-ProRule" id="PRU00152"/>
    </source>
</evidence>
<organism evidence="8 9">
    <name type="scientific">Clavelina lepadiformis</name>
    <name type="common">Light-bulb sea squirt</name>
    <name type="synonym">Ascidia lepadiformis</name>
    <dbReference type="NCBI Taxonomy" id="159417"/>
    <lineage>
        <taxon>Eukaryota</taxon>
        <taxon>Metazoa</taxon>
        <taxon>Chordata</taxon>
        <taxon>Tunicata</taxon>
        <taxon>Ascidiacea</taxon>
        <taxon>Aplousobranchia</taxon>
        <taxon>Clavelinidae</taxon>
        <taxon>Clavelina</taxon>
    </lineage>
</organism>
<dbReference type="EMBL" id="CAWYQH010000057">
    <property type="protein sequence ID" value="CAK8679082.1"/>
    <property type="molecule type" value="Genomic_DNA"/>
</dbReference>
<keyword evidence="2" id="KW-0223">Dioxygenase</keyword>
<feature type="domain" description="PLAT" evidence="6">
    <location>
        <begin position="12"/>
        <end position="131"/>
    </location>
</feature>
<dbReference type="InterPro" id="IPR036226">
    <property type="entry name" value="LipOase_C_sf"/>
</dbReference>
<dbReference type="SUPFAM" id="SSF48484">
    <property type="entry name" value="Lipoxigenase"/>
    <property type="match status" value="1"/>
</dbReference>
<evidence type="ECO:0000256" key="2">
    <source>
        <dbReference type="ARBA" id="ARBA00022964"/>
    </source>
</evidence>
<dbReference type="Pfam" id="PF00305">
    <property type="entry name" value="Lipoxygenase"/>
    <property type="match status" value="2"/>
</dbReference>
<dbReference type="Gene3D" id="2.40.180.10">
    <property type="entry name" value="Catalase core domain"/>
    <property type="match status" value="1"/>
</dbReference>
<keyword evidence="1" id="KW-0479">Metal-binding</keyword>
<keyword evidence="9" id="KW-1185">Reference proteome</keyword>
<dbReference type="PROSITE" id="PS50095">
    <property type="entry name" value="PLAT"/>
    <property type="match status" value="1"/>
</dbReference>
<dbReference type="Gene3D" id="3.10.450.60">
    <property type="match status" value="1"/>
</dbReference>
<dbReference type="InterPro" id="IPR020834">
    <property type="entry name" value="LipOase_CS"/>
</dbReference>
<reference evidence="8 9" key="1">
    <citation type="submission" date="2024-02" db="EMBL/GenBank/DDBJ databases">
        <authorList>
            <person name="Daric V."/>
            <person name="Darras S."/>
        </authorList>
    </citation>
    <scope>NUCLEOTIDE SEQUENCE [LARGE SCALE GENOMIC DNA]</scope>
</reference>
<name>A0ABP0FL36_CLALP</name>
<evidence type="ECO:0000313" key="8">
    <source>
        <dbReference type="EMBL" id="CAK8679082.1"/>
    </source>
</evidence>
<proteinExistence type="predicted"/>
<dbReference type="PANTHER" id="PTHR11771">
    <property type="entry name" value="LIPOXYGENASE"/>
    <property type="match status" value="1"/>
</dbReference>
<comment type="caution">
    <text evidence="5">Lacks conserved residue(s) required for the propagation of feature annotation.</text>
</comment>
<dbReference type="PROSITE" id="PS00081">
    <property type="entry name" value="LIPOXYGENASE_2"/>
    <property type="match status" value="1"/>
</dbReference>
<keyword evidence="3" id="KW-0560">Oxidoreductase</keyword>
<dbReference type="InterPro" id="IPR036392">
    <property type="entry name" value="PLAT/LH2_dom_sf"/>
</dbReference>
<protein>
    <submittedName>
        <fullName evidence="8">Uncharacterized protein</fullName>
    </submittedName>
</protein>
<dbReference type="Proteomes" id="UP001642483">
    <property type="component" value="Unassembled WGS sequence"/>
</dbReference>
<evidence type="ECO:0000313" key="9">
    <source>
        <dbReference type="Proteomes" id="UP001642483"/>
    </source>
</evidence>
<dbReference type="SMART" id="SM00308">
    <property type="entry name" value="LH2"/>
    <property type="match status" value="1"/>
</dbReference>
<keyword evidence="4" id="KW-0443">Lipid metabolism</keyword>
<dbReference type="InterPro" id="IPR000907">
    <property type="entry name" value="LipOase"/>
</dbReference>
<gene>
    <name evidence="8" type="ORF">CVLEPA_LOCUS9345</name>
</gene>
<dbReference type="InterPro" id="IPR013819">
    <property type="entry name" value="LipOase_C"/>
</dbReference>